<feature type="compositionally biased region" description="Polar residues" evidence="1">
    <location>
        <begin position="10"/>
        <end position="24"/>
    </location>
</feature>
<keyword evidence="3" id="KW-1185">Reference proteome</keyword>
<reference evidence="2 3" key="1">
    <citation type="submission" date="2020-12" db="EMBL/GenBank/DDBJ databases">
        <title>A novel species.</title>
        <authorList>
            <person name="Li K."/>
        </authorList>
    </citation>
    <scope>NUCLEOTIDE SEQUENCE [LARGE SCALE GENOMIC DNA]</scope>
    <source>
        <strain evidence="2 3">ZYC-3</strain>
    </source>
</reference>
<sequence>MTVATPAPNVPSQSTVPQATRPRTWSFINRRTGEPMAVTCMQGCTIDHRHEMGRDVFPEDIWCWTLAEDMTLPVNADGKPEEFRILSTVIKVEPWSPKIADRLPFAVIELVDDHFVDGLDPDGLETVIRTLAERLDQMRETHARLIKVRAEYRQRSIAS</sequence>
<dbReference type="RefSeq" id="WP_200399963.1">
    <property type="nucleotide sequence ID" value="NZ_CP066831.1"/>
</dbReference>
<dbReference type="AlphaFoldDB" id="A0A7T7L2C5"/>
<name>A0A7T7L2C5_9ACTN</name>
<gene>
    <name evidence="2" type="ORF">JEQ17_40985</name>
</gene>
<feature type="region of interest" description="Disordered" evidence="1">
    <location>
        <begin position="1"/>
        <end position="24"/>
    </location>
</feature>
<evidence type="ECO:0000313" key="3">
    <source>
        <dbReference type="Proteomes" id="UP000595636"/>
    </source>
</evidence>
<dbReference type="InterPro" id="IPR054202">
    <property type="entry name" value="DUF6907"/>
</dbReference>
<dbReference type="Proteomes" id="UP000595636">
    <property type="component" value="Chromosome"/>
</dbReference>
<organism evidence="2 3">
    <name type="scientific">Streptomyces liliifuscus</name>
    <dbReference type="NCBI Taxonomy" id="2797636"/>
    <lineage>
        <taxon>Bacteria</taxon>
        <taxon>Bacillati</taxon>
        <taxon>Actinomycetota</taxon>
        <taxon>Actinomycetes</taxon>
        <taxon>Kitasatosporales</taxon>
        <taxon>Streptomycetaceae</taxon>
        <taxon>Streptomyces</taxon>
    </lineage>
</organism>
<dbReference type="KEGG" id="slf:JEQ17_40985"/>
<dbReference type="Pfam" id="PF21848">
    <property type="entry name" value="DUF6907"/>
    <property type="match status" value="1"/>
</dbReference>
<evidence type="ECO:0000256" key="1">
    <source>
        <dbReference type="SAM" id="MobiDB-lite"/>
    </source>
</evidence>
<accession>A0A7T7L2C5</accession>
<proteinExistence type="predicted"/>
<dbReference type="EMBL" id="CP066831">
    <property type="protein sequence ID" value="QQM45154.1"/>
    <property type="molecule type" value="Genomic_DNA"/>
</dbReference>
<evidence type="ECO:0000313" key="2">
    <source>
        <dbReference type="EMBL" id="QQM45154.1"/>
    </source>
</evidence>
<protein>
    <submittedName>
        <fullName evidence="2">Uncharacterized protein</fullName>
    </submittedName>
</protein>